<keyword evidence="4 9" id="KW-0812">Transmembrane</keyword>
<evidence type="ECO:0000256" key="3">
    <source>
        <dbReference type="ARBA" id="ARBA00022679"/>
    </source>
</evidence>
<keyword evidence="7 9" id="KW-0472">Membrane</keyword>
<feature type="transmembrane region" description="Helical" evidence="9">
    <location>
        <begin position="255"/>
        <end position="273"/>
    </location>
</feature>
<feature type="transmembrane region" description="Helical" evidence="9">
    <location>
        <begin position="222"/>
        <end position="243"/>
    </location>
</feature>
<reference evidence="11 12" key="1">
    <citation type="submission" date="2024-04" db="EMBL/GenBank/DDBJ databases">
        <title>The reference genome of an endangered Asteraceae, Deinandra increscens subsp. villosa, native to the Central Coast of California.</title>
        <authorList>
            <person name="Guilliams M."/>
            <person name="Hasenstab-Lehman K."/>
            <person name="Meyer R."/>
            <person name="Mcevoy S."/>
        </authorList>
    </citation>
    <scope>NUCLEOTIDE SEQUENCE [LARGE SCALE GENOMIC DNA]</scope>
    <source>
        <tissue evidence="11">Leaf</tissue>
    </source>
</reference>
<organism evidence="11 12">
    <name type="scientific">Deinandra increscens subsp. villosa</name>
    <dbReference type="NCBI Taxonomy" id="3103831"/>
    <lineage>
        <taxon>Eukaryota</taxon>
        <taxon>Viridiplantae</taxon>
        <taxon>Streptophyta</taxon>
        <taxon>Embryophyta</taxon>
        <taxon>Tracheophyta</taxon>
        <taxon>Spermatophyta</taxon>
        <taxon>Magnoliopsida</taxon>
        <taxon>eudicotyledons</taxon>
        <taxon>Gunneridae</taxon>
        <taxon>Pentapetalae</taxon>
        <taxon>asterids</taxon>
        <taxon>campanulids</taxon>
        <taxon>Asterales</taxon>
        <taxon>Asteraceae</taxon>
        <taxon>Asteroideae</taxon>
        <taxon>Heliantheae alliance</taxon>
        <taxon>Madieae</taxon>
        <taxon>Madiinae</taxon>
        <taxon>Deinandra</taxon>
    </lineage>
</organism>
<keyword evidence="12" id="KW-1185">Reference proteome</keyword>
<evidence type="ECO:0000256" key="6">
    <source>
        <dbReference type="ARBA" id="ARBA00023098"/>
    </source>
</evidence>
<gene>
    <name evidence="11" type="ORF">SSX86_000441</name>
</gene>
<protein>
    <recommendedName>
        <fullName evidence="10">Wax synthase domain-containing protein</fullName>
    </recommendedName>
</protein>
<feature type="transmembrane region" description="Helical" evidence="9">
    <location>
        <begin position="116"/>
        <end position="135"/>
    </location>
</feature>
<dbReference type="Proteomes" id="UP001408789">
    <property type="component" value="Unassembled WGS sequence"/>
</dbReference>
<comment type="caution">
    <text evidence="11">The sequence shown here is derived from an EMBL/GenBank/DDBJ whole genome shotgun (WGS) entry which is preliminary data.</text>
</comment>
<evidence type="ECO:0000256" key="5">
    <source>
        <dbReference type="ARBA" id="ARBA00022989"/>
    </source>
</evidence>
<keyword evidence="6" id="KW-0443">Lipid metabolism</keyword>
<sequence>MDAIAKNFIIYISTITLSLSYCYYLSSKIPKGIYRFLSLIPIFYLFTVLPLRCSSVFTTALTFSFTTWLTNFKLLRFAFDLDHSPFRSSDSLLRFITVTSLPIKSKTTENSVPDRFWFRLGFQAAIFAIIVKIVVNHKPRFHPNLVLVVYSALLFLAIDVVAAVIDAVLRLLAGLELEPSSDQPYLATSLQNFWGRWNLMVTNTLRHTVYKPVRLTFSNYKWAPLAGVFASFVVSGLMHELFVYHLSREAPTWEMTWFFVIHGICVVVEMIGKRIYGGGLRLPEFVGWILTMGFMVATGVWWFFPPLVRCRLDVKILEEYTSVIGFIKLKVFYFNSIILQIL</sequence>
<keyword evidence="3" id="KW-0808">Transferase</keyword>
<feature type="transmembrane region" description="Helical" evidence="9">
    <location>
        <begin position="147"/>
        <end position="173"/>
    </location>
</feature>
<evidence type="ECO:0000256" key="2">
    <source>
        <dbReference type="ARBA" id="ARBA00007282"/>
    </source>
</evidence>
<dbReference type="InterPro" id="IPR032805">
    <property type="entry name" value="Wax_synthase_dom"/>
</dbReference>
<name>A0AAP0HA30_9ASTR</name>
<feature type="transmembrane region" description="Helical" evidence="9">
    <location>
        <begin position="285"/>
        <end position="304"/>
    </location>
</feature>
<keyword evidence="8" id="KW-0012">Acyltransferase</keyword>
<evidence type="ECO:0000259" key="10">
    <source>
        <dbReference type="Pfam" id="PF13813"/>
    </source>
</evidence>
<comment type="subcellular location">
    <subcellularLocation>
        <location evidence="1">Membrane</location>
        <topology evidence="1">Multi-pass membrane protein</topology>
    </subcellularLocation>
</comment>
<dbReference type="PANTHER" id="PTHR31595:SF52">
    <property type="entry name" value="LONG-CHAIN-ALCOHOL O-FATTY-ACYLTRANSFERASE"/>
    <property type="match status" value="1"/>
</dbReference>
<accession>A0AAP0HA30</accession>
<dbReference type="GO" id="GO:0006629">
    <property type="term" value="P:lipid metabolic process"/>
    <property type="evidence" value="ECO:0007669"/>
    <property type="project" value="UniProtKB-KW"/>
</dbReference>
<evidence type="ECO:0000256" key="4">
    <source>
        <dbReference type="ARBA" id="ARBA00022692"/>
    </source>
</evidence>
<feature type="domain" description="Wax synthase" evidence="10">
    <location>
        <begin position="179"/>
        <end position="259"/>
    </location>
</feature>
<evidence type="ECO:0000256" key="9">
    <source>
        <dbReference type="SAM" id="Phobius"/>
    </source>
</evidence>
<dbReference type="GO" id="GO:0016020">
    <property type="term" value="C:membrane"/>
    <property type="evidence" value="ECO:0007669"/>
    <property type="project" value="UniProtKB-SubCell"/>
</dbReference>
<keyword evidence="5 9" id="KW-1133">Transmembrane helix</keyword>
<dbReference type="AlphaFoldDB" id="A0AAP0HA30"/>
<evidence type="ECO:0000256" key="7">
    <source>
        <dbReference type="ARBA" id="ARBA00023136"/>
    </source>
</evidence>
<comment type="similarity">
    <text evidence="2">Belongs to the wax synthase family.</text>
</comment>
<feature type="transmembrane region" description="Helical" evidence="9">
    <location>
        <begin position="7"/>
        <end position="26"/>
    </location>
</feature>
<dbReference type="InterPro" id="IPR044851">
    <property type="entry name" value="Wax_synthase"/>
</dbReference>
<dbReference type="PANTHER" id="PTHR31595">
    <property type="entry name" value="LONG-CHAIN-ALCOHOL O-FATTY-ACYLTRANSFERASE 3-RELATED"/>
    <property type="match status" value="1"/>
</dbReference>
<dbReference type="GO" id="GO:0008374">
    <property type="term" value="F:O-acyltransferase activity"/>
    <property type="evidence" value="ECO:0007669"/>
    <property type="project" value="InterPro"/>
</dbReference>
<evidence type="ECO:0000256" key="8">
    <source>
        <dbReference type="ARBA" id="ARBA00023315"/>
    </source>
</evidence>
<evidence type="ECO:0000313" key="12">
    <source>
        <dbReference type="Proteomes" id="UP001408789"/>
    </source>
</evidence>
<evidence type="ECO:0000256" key="1">
    <source>
        <dbReference type="ARBA" id="ARBA00004141"/>
    </source>
</evidence>
<evidence type="ECO:0000313" key="11">
    <source>
        <dbReference type="EMBL" id="KAK9080683.1"/>
    </source>
</evidence>
<dbReference type="Pfam" id="PF13813">
    <property type="entry name" value="MBOAT_2"/>
    <property type="match status" value="1"/>
</dbReference>
<proteinExistence type="inferred from homology"/>
<dbReference type="EMBL" id="JBCNJP010000002">
    <property type="protein sequence ID" value="KAK9080683.1"/>
    <property type="molecule type" value="Genomic_DNA"/>
</dbReference>